<evidence type="ECO:0000313" key="5">
    <source>
        <dbReference type="Proteomes" id="UP000002382"/>
    </source>
</evidence>
<evidence type="ECO:0000256" key="2">
    <source>
        <dbReference type="ARBA" id="ARBA00022448"/>
    </source>
</evidence>
<dbReference type="Pfam" id="PF13416">
    <property type="entry name" value="SBP_bac_8"/>
    <property type="match status" value="1"/>
</dbReference>
<comment type="similarity">
    <text evidence="1">Belongs to the bacterial solute-binding protein 1 family.</text>
</comment>
<dbReference type="GO" id="GO:0015768">
    <property type="term" value="P:maltose transport"/>
    <property type="evidence" value="ECO:0007669"/>
    <property type="project" value="TreeGrafter"/>
</dbReference>
<keyword evidence="3" id="KW-0732">Signal</keyword>
<organism evidence="4 5">
    <name type="scientific">Kosmotoga olearia (strain ATCC BAA-1733 / DSM 21960 / TBF 19.5.1)</name>
    <dbReference type="NCBI Taxonomy" id="521045"/>
    <lineage>
        <taxon>Bacteria</taxon>
        <taxon>Thermotogati</taxon>
        <taxon>Thermotogota</taxon>
        <taxon>Thermotogae</taxon>
        <taxon>Kosmotogales</taxon>
        <taxon>Kosmotogaceae</taxon>
        <taxon>Kosmotoga</taxon>
    </lineage>
</organism>
<evidence type="ECO:0000256" key="1">
    <source>
        <dbReference type="ARBA" id="ARBA00008520"/>
    </source>
</evidence>
<reference evidence="4 5" key="1">
    <citation type="submission" date="2009-06" db="EMBL/GenBank/DDBJ databases">
        <title>Complete sequence of Thermotogales bacterium TBF 19.5.1.</title>
        <authorList>
            <consortium name="US DOE Joint Genome Institute"/>
            <person name="Lucas S."/>
            <person name="Copeland A."/>
            <person name="Lapidus A."/>
            <person name="Glavina del Rio T."/>
            <person name="Tice H."/>
            <person name="Bruce D."/>
            <person name="Goodwin L."/>
            <person name="Pitluck S."/>
            <person name="Chertkov O."/>
            <person name="Brettin T."/>
            <person name="Detter J.C."/>
            <person name="Han C."/>
            <person name="Schmutz J."/>
            <person name="Larimer F."/>
            <person name="Land M."/>
            <person name="Hauser L."/>
            <person name="Kyrpides N."/>
            <person name="Ovchinnikova G."/>
            <person name="Noll K."/>
        </authorList>
    </citation>
    <scope>NUCLEOTIDE SEQUENCE [LARGE SCALE GENOMIC DNA]</scope>
    <source>
        <strain evidence="5">ATCC BAA-1733 / DSM 21960 / TBF 19.5.1</strain>
    </source>
</reference>
<dbReference type="EMBL" id="CP001634">
    <property type="protein sequence ID" value="ACR80760.1"/>
    <property type="molecule type" value="Genomic_DNA"/>
</dbReference>
<keyword evidence="5" id="KW-1185">Reference proteome</keyword>
<dbReference type="KEGG" id="kol:Kole_2083"/>
<dbReference type="GO" id="GO:1901982">
    <property type="term" value="F:maltose binding"/>
    <property type="evidence" value="ECO:0007669"/>
    <property type="project" value="TreeGrafter"/>
</dbReference>
<evidence type="ECO:0000313" key="4">
    <source>
        <dbReference type="EMBL" id="ACR80760.1"/>
    </source>
</evidence>
<dbReference type="eggNOG" id="COG2182">
    <property type="taxonomic scope" value="Bacteria"/>
</dbReference>
<dbReference type="OrthoDB" id="49079at2"/>
<dbReference type="PANTHER" id="PTHR30061">
    <property type="entry name" value="MALTOSE-BINDING PERIPLASMIC PROTEIN"/>
    <property type="match status" value="1"/>
</dbReference>
<dbReference type="GO" id="GO:0042956">
    <property type="term" value="P:maltodextrin transmembrane transport"/>
    <property type="evidence" value="ECO:0007669"/>
    <property type="project" value="TreeGrafter"/>
</dbReference>
<reference evidence="4 5" key="2">
    <citation type="journal article" date="2011" name="J. Bacteriol.">
        <title>Genome Sequence of Kosmotoga olearia Strain TBF 19.5.1, a Thermophilic Bacterium with a Wide Growth Temperature Range, Isolated from the Troll B Oil Platform in the North Sea.</title>
        <authorList>
            <person name="Swithers K.S."/>
            <person name="Dipippo J.L."/>
            <person name="Bruce D.C."/>
            <person name="Detter C."/>
            <person name="Tapia R."/>
            <person name="Han S."/>
            <person name="Goodwin L.A."/>
            <person name="Han J."/>
            <person name="Woyke T."/>
            <person name="Pitluck S."/>
            <person name="Pennacchio L."/>
            <person name="Nolan M."/>
            <person name="Mikhailova N."/>
            <person name="Land M.L."/>
            <person name="Nesbo C.L."/>
            <person name="Gogarten J.P."/>
            <person name="Noll K.M."/>
        </authorList>
    </citation>
    <scope>NUCLEOTIDE SEQUENCE [LARGE SCALE GENOMIC DNA]</scope>
    <source>
        <strain evidence="5">ATCC BAA-1733 / DSM 21960 / TBF 19.5.1</strain>
    </source>
</reference>
<gene>
    <name evidence="4" type="ordered locus">Kole_2083</name>
</gene>
<dbReference type="PANTHER" id="PTHR30061:SF50">
    <property type="entry name" value="MALTOSE_MALTODEXTRIN-BINDING PERIPLASMIC PROTEIN"/>
    <property type="match status" value="1"/>
</dbReference>
<dbReference type="HOGENOM" id="CLU_733144_0_0_0"/>
<dbReference type="Proteomes" id="UP000002382">
    <property type="component" value="Chromosome"/>
</dbReference>
<dbReference type="Gene3D" id="3.40.190.10">
    <property type="entry name" value="Periplasmic binding protein-like II"/>
    <property type="match status" value="1"/>
</dbReference>
<dbReference type="AlphaFoldDB" id="C5CI58"/>
<evidence type="ECO:0000256" key="3">
    <source>
        <dbReference type="ARBA" id="ARBA00022729"/>
    </source>
</evidence>
<protein>
    <submittedName>
        <fullName evidence="4">Extracellular solute-binding protein family 1</fullName>
    </submittedName>
</protein>
<accession>C5CI58</accession>
<sequence>MKKVLLVTLVLILVATFCFAEELTIWISWEGEEFFTEVAKVYSERTGIDVKVLHVPKLDKKLFTALRTGNLPDISMVKDTNTERIANSDFLVKLGRADLESLGIFPERNLKPYSVNGLLVAVPYYADVQVVFANLDLLESKDLELDFDYTIEDLKKVAEKFAGTDIVPVAWDFMSSYVFYPFMTRFGKLWDEDGKPTFDSPAIAEAITYIKNLFDEGVFTRLNRGALVSSFEAGKIAVVIQGSYLAKDFEEAGIRFKMLPFPLIEGKRVNPIIDSKGFAIFNASKKDIAIDFLRFLFSRSIDYCIEYNKIPMWATDVPVELKDLNDILNVGQYMYNGLKFQSFYFSTMRTVLQAVYSGSLSVDEALKSAQNYVNSNW</sequence>
<dbReference type="InterPro" id="IPR006059">
    <property type="entry name" value="SBP"/>
</dbReference>
<keyword evidence="2" id="KW-0813">Transport</keyword>
<dbReference type="SUPFAM" id="SSF53850">
    <property type="entry name" value="Periplasmic binding protein-like II"/>
    <property type="match status" value="1"/>
</dbReference>
<proteinExistence type="inferred from homology"/>
<name>C5CI58_KOSOT</name>
<dbReference type="STRING" id="521045.Kole_2083"/>
<dbReference type="RefSeq" id="WP_015869401.1">
    <property type="nucleotide sequence ID" value="NC_012785.1"/>
</dbReference>
<dbReference type="GO" id="GO:0055052">
    <property type="term" value="C:ATP-binding cassette (ABC) transporter complex, substrate-binding subunit-containing"/>
    <property type="evidence" value="ECO:0007669"/>
    <property type="project" value="TreeGrafter"/>
</dbReference>